<dbReference type="eggNOG" id="ENOG502QQHN">
    <property type="taxonomic scope" value="Eukaryota"/>
</dbReference>
<sequence>MATTAVENVTAKAEALVLQKATAIGEVAKENVGCENGTKVAEDQNAIAELAKEKMNCENRTKVAEAEELSDERVQEDKEKTGNEVRKEEAKEDIAVEVEPKTGVSFPVKLNDGKQLNCVGLRKKSMLGLGIKIYGFGIYADNEKLKELLRSKIGKALAKATKEMYQTVIDSDAGMTVRIVIVFSNLTMSMVKKNFDEGLGASIKKLTGGKKNDELANKVMGHASEDIKLTSGSVIEISRLPGYTLQARVMDQVVSNVESELLCKAYIHMYLGDDAFDKDAKEKLGMSLLSLF</sequence>
<dbReference type="PANTHER" id="PTHR47589:SF4">
    <property type="entry name" value="FATTY-ACID-BINDING PROTEIN 1-LIKE"/>
    <property type="match status" value="1"/>
</dbReference>
<organism evidence="4 5">
    <name type="scientific">Citrus sinensis</name>
    <name type="common">Sweet orange</name>
    <name type="synonym">Citrus aurantium var. sinensis</name>
    <dbReference type="NCBI Taxonomy" id="2711"/>
    <lineage>
        <taxon>Eukaryota</taxon>
        <taxon>Viridiplantae</taxon>
        <taxon>Streptophyta</taxon>
        <taxon>Embryophyta</taxon>
        <taxon>Tracheophyta</taxon>
        <taxon>Spermatophyta</taxon>
        <taxon>Magnoliopsida</taxon>
        <taxon>eudicotyledons</taxon>
        <taxon>Gunneridae</taxon>
        <taxon>Pentapetalae</taxon>
        <taxon>rosids</taxon>
        <taxon>malvids</taxon>
        <taxon>Sapindales</taxon>
        <taxon>Rutaceae</taxon>
        <taxon>Aurantioideae</taxon>
        <taxon>Citrus</taxon>
    </lineage>
</organism>
<evidence type="ECO:0000256" key="2">
    <source>
        <dbReference type="SAM" id="MobiDB-lite"/>
    </source>
</evidence>
<dbReference type="PANTHER" id="PTHR47589">
    <property type="entry name" value="FATTY-ACID-BINDING PROTEIN 1"/>
    <property type="match status" value="1"/>
</dbReference>
<dbReference type="SUPFAM" id="SSF54626">
    <property type="entry name" value="Chalcone isomerase"/>
    <property type="match status" value="1"/>
</dbReference>
<dbReference type="Proteomes" id="UP000027120">
    <property type="component" value="Unassembled WGS sequence"/>
</dbReference>
<dbReference type="SMR" id="A0A067DBN9"/>
<dbReference type="InterPro" id="IPR036298">
    <property type="entry name" value="Chalcone_isomerase_sf"/>
</dbReference>
<evidence type="ECO:0000256" key="1">
    <source>
        <dbReference type="ARBA" id="ARBA00007166"/>
    </source>
</evidence>
<dbReference type="GO" id="GO:0006631">
    <property type="term" value="P:fatty acid metabolic process"/>
    <property type="evidence" value="ECO:0000318"/>
    <property type="project" value="GO_Central"/>
</dbReference>
<dbReference type="Gene3D" id="3.50.70.10">
    <property type="match status" value="1"/>
</dbReference>
<protein>
    <recommendedName>
        <fullName evidence="3">Chalcone isomerase domain-containing protein</fullName>
    </recommendedName>
</protein>
<evidence type="ECO:0000259" key="3">
    <source>
        <dbReference type="Pfam" id="PF16036"/>
    </source>
</evidence>
<dbReference type="GO" id="GO:0016872">
    <property type="term" value="F:intramolecular lyase activity"/>
    <property type="evidence" value="ECO:0007669"/>
    <property type="project" value="InterPro"/>
</dbReference>
<feature type="region of interest" description="Disordered" evidence="2">
    <location>
        <begin position="68"/>
        <end position="88"/>
    </location>
</feature>
<dbReference type="Gene3D" id="1.10.890.20">
    <property type="match status" value="1"/>
</dbReference>
<dbReference type="GO" id="GO:0009570">
    <property type="term" value="C:chloroplast stroma"/>
    <property type="evidence" value="ECO:0000318"/>
    <property type="project" value="GO_Central"/>
</dbReference>
<dbReference type="PaxDb" id="2711-XP_006470472.1"/>
<dbReference type="InterPro" id="IPR016089">
    <property type="entry name" value="Chalcone_isomerase_bundle_sf"/>
</dbReference>
<comment type="similarity">
    <text evidence="1">Belongs to the chalcone isomerase family.</text>
</comment>
<dbReference type="EMBL" id="KK787159">
    <property type="protein sequence ID" value="KDO38980.1"/>
    <property type="molecule type" value="Genomic_DNA"/>
</dbReference>
<evidence type="ECO:0000313" key="5">
    <source>
        <dbReference type="Proteomes" id="UP000027120"/>
    </source>
</evidence>
<evidence type="ECO:0000313" key="4">
    <source>
        <dbReference type="EMBL" id="KDO38980.1"/>
    </source>
</evidence>
<keyword evidence="5" id="KW-1185">Reference proteome</keyword>
<name>A0A067DBN9_CITSI</name>
<dbReference type="InterPro" id="IPR016087">
    <property type="entry name" value="Chalcone_isomerase"/>
</dbReference>
<dbReference type="AlphaFoldDB" id="A0A067DBN9"/>
<accession>A0A067DBN9</accession>
<dbReference type="InterPro" id="IPR016088">
    <property type="entry name" value="Chalcone_isomerase_3-sand"/>
</dbReference>
<reference evidence="4 5" key="1">
    <citation type="submission" date="2014-04" db="EMBL/GenBank/DDBJ databases">
        <authorList>
            <consortium name="International Citrus Genome Consortium"/>
            <person name="Gmitter F."/>
            <person name="Chen C."/>
            <person name="Farmerie W."/>
            <person name="Harkins T."/>
            <person name="Desany B."/>
            <person name="Mohiuddin M."/>
            <person name="Kodira C."/>
            <person name="Borodovsky M."/>
            <person name="Lomsadze A."/>
            <person name="Burns P."/>
            <person name="Jenkins J."/>
            <person name="Prochnik S."/>
            <person name="Shu S."/>
            <person name="Chapman J."/>
            <person name="Pitluck S."/>
            <person name="Schmutz J."/>
            <person name="Rokhsar D."/>
        </authorList>
    </citation>
    <scope>NUCLEOTIDE SEQUENCE</scope>
</reference>
<proteinExistence type="inferred from homology"/>
<dbReference type="GO" id="GO:0005504">
    <property type="term" value="F:fatty acid binding"/>
    <property type="evidence" value="ECO:0000318"/>
    <property type="project" value="GO_Central"/>
</dbReference>
<dbReference type="InterPro" id="IPR044228">
    <property type="entry name" value="FAP1"/>
</dbReference>
<dbReference type="STRING" id="2711.A0A067DBN9"/>
<dbReference type="Pfam" id="PF16036">
    <property type="entry name" value="Chalcone_3"/>
    <property type="match status" value="1"/>
</dbReference>
<feature type="domain" description="Chalcone isomerase" evidence="3">
    <location>
        <begin position="160"/>
        <end position="284"/>
    </location>
</feature>
<gene>
    <name evidence="4" type="ORF">CISIN_1g043688mg</name>
</gene>